<feature type="region of interest" description="Disordered" evidence="1">
    <location>
        <begin position="1"/>
        <end position="25"/>
    </location>
</feature>
<protein>
    <submittedName>
        <fullName evidence="2">Uncharacterized protein</fullName>
    </submittedName>
</protein>
<comment type="caution">
    <text evidence="2">The sequence shown here is derived from an EMBL/GenBank/DDBJ whole genome shotgun (WGS) entry which is preliminary data.</text>
</comment>
<sequence>MIRQPCGFEEGRRIETGQDDAPEKKSWEEFDVAVDKFDRSRRSRAGFQPGADRALPGRPTPHRHSRLLLGEILLRRNFTLVAGLPIL</sequence>
<feature type="region of interest" description="Disordered" evidence="1">
    <location>
        <begin position="41"/>
        <end position="62"/>
    </location>
</feature>
<dbReference type="RefSeq" id="WP_269864146.1">
    <property type="nucleotide sequence ID" value="NZ_AP028040.1"/>
</dbReference>
<dbReference type="AlphaFoldDB" id="A0A9X3L065"/>
<dbReference type="EMBL" id="JAPZVI010000016">
    <property type="protein sequence ID" value="MCZ8403585.1"/>
    <property type="molecule type" value="Genomic_DNA"/>
</dbReference>
<evidence type="ECO:0000313" key="3">
    <source>
        <dbReference type="Proteomes" id="UP001141992"/>
    </source>
</evidence>
<name>A0A9X3L065_ALCXX</name>
<dbReference type="Proteomes" id="UP001141992">
    <property type="component" value="Unassembled WGS sequence"/>
</dbReference>
<accession>A0A9X3L065</accession>
<organism evidence="2 3">
    <name type="scientific">Alcaligenes xylosoxydans xylosoxydans</name>
    <name type="common">Achromobacter xylosoxidans</name>
    <dbReference type="NCBI Taxonomy" id="85698"/>
    <lineage>
        <taxon>Bacteria</taxon>
        <taxon>Pseudomonadati</taxon>
        <taxon>Pseudomonadota</taxon>
        <taxon>Betaproteobacteria</taxon>
        <taxon>Burkholderiales</taxon>
        <taxon>Alcaligenaceae</taxon>
        <taxon>Achromobacter</taxon>
    </lineage>
</organism>
<feature type="compositionally biased region" description="Basic and acidic residues" evidence="1">
    <location>
        <begin position="9"/>
        <end position="25"/>
    </location>
</feature>
<reference evidence="2" key="1">
    <citation type="submission" date="2022-12" db="EMBL/GenBank/DDBJ databases">
        <authorList>
            <person name="Voronina O.L."/>
            <person name="Kunda M.S."/>
            <person name="Ryzhova N."/>
            <person name="Aksenova E.I."/>
        </authorList>
    </citation>
    <scope>NUCLEOTIDE SEQUENCE</scope>
    <source>
        <strain evidence="2">SCCH136:Ach223948</strain>
    </source>
</reference>
<gene>
    <name evidence="2" type="ORF">O9570_19180</name>
</gene>
<evidence type="ECO:0000313" key="2">
    <source>
        <dbReference type="EMBL" id="MCZ8403585.1"/>
    </source>
</evidence>
<proteinExistence type="predicted"/>
<evidence type="ECO:0000256" key="1">
    <source>
        <dbReference type="SAM" id="MobiDB-lite"/>
    </source>
</evidence>